<accession>A0A375H537</accession>
<sequence length="23" mass="2589">MRGGLARYHIKQGLWFSPTGLSL</sequence>
<proteinExistence type="predicted"/>
<reference evidence="3 4" key="1">
    <citation type="submission" date="2018-01" db="EMBL/GenBank/DDBJ databases">
        <authorList>
            <person name="Clerissi C."/>
        </authorList>
    </citation>
    <scope>NUCLEOTIDE SEQUENCE [LARGE SCALE GENOMIC DNA]</scope>
    <source>
        <strain evidence="1">Cupriavidus taiwanensis STM 6082</strain>
        <strain evidence="2">Cupriavidus taiwanensis STM 6160</strain>
    </source>
</reference>
<evidence type="ECO:0000313" key="2">
    <source>
        <dbReference type="EMBL" id="SPD45377.1"/>
    </source>
</evidence>
<evidence type="ECO:0000313" key="1">
    <source>
        <dbReference type="EMBL" id="SOZ36798.1"/>
    </source>
</evidence>
<evidence type="ECO:0000313" key="3">
    <source>
        <dbReference type="Proteomes" id="UP000255168"/>
    </source>
</evidence>
<gene>
    <name evidence="1" type="ORF">CBM2605_A60042</name>
    <name evidence="2" type="ORF">CBM2607_10314</name>
</gene>
<keyword evidence="4" id="KW-1185">Reference proteome</keyword>
<dbReference type="Proteomes" id="UP000255168">
    <property type="component" value="Chromosome I"/>
</dbReference>
<organism evidence="2 3">
    <name type="scientific">Cupriavidus neocaledonicus</name>
    <dbReference type="NCBI Taxonomy" id="1040979"/>
    <lineage>
        <taxon>Bacteria</taxon>
        <taxon>Pseudomonadati</taxon>
        <taxon>Pseudomonadota</taxon>
        <taxon>Betaproteobacteria</taxon>
        <taxon>Burkholderiales</taxon>
        <taxon>Burkholderiaceae</taxon>
        <taxon>Cupriavidus</taxon>
    </lineage>
</organism>
<dbReference type="AlphaFoldDB" id="A0A375H537"/>
<evidence type="ECO:0000313" key="4">
    <source>
        <dbReference type="Proteomes" id="UP000256710"/>
    </source>
</evidence>
<name>A0A375H537_9BURK</name>
<dbReference type="EMBL" id="LT984806">
    <property type="protein sequence ID" value="SPD45377.1"/>
    <property type="molecule type" value="Genomic_DNA"/>
</dbReference>
<dbReference type="Proteomes" id="UP000256710">
    <property type="component" value="Unassembled WGS sequence"/>
</dbReference>
<dbReference type="EMBL" id="OFTC01000028">
    <property type="protein sequence ID" value="SOZ36798.1"/>
    <property type="molecule type" value="Genomic_DNA"/>
</dbReference>
<protein>
    <submittedName>
        <fullName evidence="2">Uncharacterized protein</fullName>
    </submittedName>
</protein>